<feature type="compositionally biased region" description="Low complexity" evidence="1">
    <location>
        <begin position="1"/>
        <end position="14"/>
    </location>
</feature>
<sequence>MSMTTPAMDTPPTTNDGPRRGDDATAAPYESHYEKRPCENCDRVTKHLVTEVYAADGRRTGGFARCWECPPELLTAWLVKNGILHSVIVTDDQDVTVANRPLAYGNRGNDAADYALTALGFKRVSDWESVRDVATCRVQWV</sequence>
<organism evidence="2 3">
    <name type="scientific">Haloactinopolyspora alba</name>
    <dbReference type="NCBI Taxonomy" id="648780"/>
    <lineage>
        <taxon>Bacteria</taxon>
        <taxon>Bacillati</taxon>
        <taxon>Actinomycetota</taxon>
        <taxon>Actinomycetes</taxon>
        <taxon>Jiangellales</taxon>
        <taxon>Jiangellaceae</taxon>
        <taxon>Haloactinopolyspora</taxon>
    </lineage>
</organism>
<evidence type="ECO:0000256" key="1">
    <source>
        <dbReference type="SAM" id="MobiDB-lite"/>
    </source>
</evidence>
<gene>
    <name evidence="2" type="ORF">CLV30_106111</name>
</gene>
<keyword evidence="3" id="KW-1185">Reference proteome</keyword>
<comment type="caution">
    <text evidence="2">The sequence shown here is derived from an EMBL/GenBank/DDBJ whole genome shotgun (WGS) entry which is preliminary data.</text>
</comment>
<proteinExistence type="predicted"/>
<name>A0A2P8E3Q6_9ACTN</name>
<evidence type="ECO:0000313" key="2">
    <source>
        <dbReference type="EMBL" id="PSL04108.1"/>
    </source>
</evidence>
<reference evidence="2 3" key="1">
    <citation type="submission" date="2018-03" db="EMBL/GenBank/DDBJ databases">
        <title>Genomic Encyclopedia of Archaeal and Bacterial Type Strains, Phase II (KMG-II): from individual species to whole genera.</title>
        <authorList>
            <person name="Goeker M."/>
        </authorList>
    </citation>
    <scope>NUCLEOTIDE SEQUENCE [LARGE SCALE GENOMIC DNA]</scope>
    <source>
        <strain evidence="2 3">DSM 45211</strain>
    </source>
</reference>
<accession>A0A2P8E3Q6</accession>
<feature type="region of interest" description="Disordered" evidence="1">
    <location>
        <begin position="1"/>
        <end position="30"/>
    </location>
</feature>
<dbReference type="Proteomes" id="UP000243528">
    <property type="component" value="Unassembled WGS sequence"/>
</dbReference>
<dbReference type="EMBL" id="PYGE01000006">
    <property type="protein sequence ID" value="PSL04108.1"/>
    <property type="molecule type" value="Genomic_DNA"/>
</dbReference>
<evidence type="ECO:0000313" key="3">
    <source>
        <dbReference type="Proteomes" id="UP000243528"/>
    </source>
</evidence>
<protein>
    <submittedName>
        <fullName evidence="2">Uncharacterized protein</fullName>
    </submittedName>
</protein>
<dbReference type="AlphaFoldDB" id="A0A2P8E3Q6"/>